<dbReference type="InterPro" id="IPR007497">
    <property type="entry name" value="SIMPL/DUF541"/>
</dbReference>
<dbReference type="GO" id="GO:0006974">
    <property type="term" value="P:DNA damage response"/>
    <property type="evidence" value="ECO:0007669"/>
    <property type="project" value="TreeGrafter"/>
</dbReference>
<proteinExistence type="predicted"/>
<dbReference type="PANTHER" id="PTHR34387">
    <property type="entry name" value="SLR1258 PROTEIN"/>
    <property type="match status" value="1"/>
</dbReference>
<dbReference type="Gene3D" id="3.30.70.2970">
    <property type="entry name" value="Protein of unknown function (DUF541), domain 2"/>
    <property type="match status" value="1"/>
</dbReference>
<protein>
    <submittedName>
        <fullName evidence="1">Conserved lipoprotein LpqG</fullName>
    </submittedName>
</protein>
<dbReference type="Proteomes" id="UP000605670">
    <property type="component" value="Unassembled WGS sequence"/>
</dbReference>
<dbReference type="EMBL" id="BMEM01000001">
    <property type="protein sequence ID" value="GGF42305.1"/>
    <property type="molecule type" value="Genomic_DNA"/>
</dbReference>
<name>A0A917BHM6_9MICO</name>
<dbReference type="PANTHER" id="PTHR34387:SF1">
    <property type="entry name" value="PERIPLASMIC IMMUNOGENIC PROTEIN"/>
    <property type="match status" value="1"/>
</dbReference>
<evidence type="ECO:0000313" key="1">
    <source>
        <dbReference type="EMBL" id="GGF42305.1"/>
    </source>
</evidence>
<reference evidence="1" key="1">
    <citation type="journal article" date="2014" name="Int. J. Syst. Evol. Microbiol.">
        <title>Complete genome sequence of Corynebacterium casei LMG S-19264T (=DSM 44701T), isolated from a smear-ripened cheese.</title>
        <authorList>
            <consortium name="US DOE Joint Genome Institute (JGI-PGF)"/>
            <person name="Walter F."/>
            <person name="Albersmeier A."/>
            <person name="Kalinowski J."/>
            <person name="Ruckert C."/>
        </authorList>
    </citation>
    <scope>NUCLEOTIDE SEQUENCE</scope>
    <source>
        <strain evidence="1">CGMCC 1.12160</strain>
    </source>
</reference>
<organism evidence="1 2">
    <name type="scientific">Ornithinimicrobium tianjinense</name>
    <dbReference type="NCBI Taxonomy" id="1195761"/>
    <lineage>
        <taxon>Bacteria</taxon>
        <taxon>Bacillati</taxon>
        <taxon>Actinomycetota</taxon>
        <taxon>Actinomycetes</taxon>
        <taxon>Micrococcales</taxon>
        <taxon>Ornithinimicrobiaceae</taxon>
        <taxon>Ornithinimicrobium</taxon>
    </lineage>
</organism>
<keyword evidence="2" id="KW-1185">Reference proteome</keyword>
<dbReference type="Gene3D" id="3.30.110.170">
    <property type="entry name" value="Protein of unknown function (DUF541), domain 1"/>
    <property type="match status" value="1"/>
</dbReference>
<reference evidence="1" key="2">
    <citation type="submission" date="2020-09" db="EMBL/GenBank/DDBJ databases">
        <authorList>
            <person name="Sun Q."/>
            <person name="Zhou Y."/>
        </authorList>
    </citation>
    <scope>NUCLEOTIDE SEQUENCE</scope>
    <source>
        <strain evidence="1">CGMCC 1.12160</strain>
    </source>
</reference>
<comment type="caution">
    <text evidence="1">The sequence shown here is derived from an EMBL/GenBank/DDBJ whole genome shotgun (WGS) entry which is preliminary data.</text>
</comment>
<evidence type="ECO:0000313" key="2">
    <source>
        <dbReference type="Proteomes" id="UP000605670"/>
    </source>
</evidence>
<dbReference type="AlphaFoldDB" id="A0A917BHM6"/>
<sequence>MEAREPDTVVVTGTGTTTAAPDTLVLDLQLSAHGQTVGEALAALTAASRAAHEALPGSTPRTHGLGVHPRHDHQGRQVGHTAYQSLQVRAGDPSAAGELLTRLGDAVGDALGVDGVRQEVASPGPLHEQARERAFADARRRAEQYAALAGRELGPVVRLRDGAPSGPGPMAAADARFAMASGPTVQPADHEVVAVVEVTWELLALR</sequence>
<gene>
    <name evidence="1" type="ORF">GCM10011366_07630</name>
</gene>
<keyword evidence="1" id="KW-0449">Lipoprotein</keyword>
<dbReference type="Pfam" id="PF04402">
    <property type="entry name" value="SIMPL"/>
    <property type="match status" value="1"/>
</dbReference>
<dbReference type="RefSeq" id="WP_188428255.1">
    <property type="nucleotide sequence ID" value="NZ_BAABKH010000002.1"/>
</dbReference>
<accession>A0A917BHM6</accession>
<dbReference type="InterPro" id="IPR052022">
    <property type="entry name" value="26kDa_periplasmic_antigen"/>
</dbReference>